<evidence type="ECO:0000313" key="2">
    <source>
        <dbReference type="EMBL" id="KAK7022750.1"/>
    </source>
</evidence>
<gene>
    <name evidence="2" type="ORF">VNI00_016985</name>
</gene>
<sequence length="85" mass="9486">MGQWVLELSEPCAMDVSMDGADDGHGSEDDEGDSDNDVDIGALTDDEYDVDLPMRPPDYMLPLDAEIMEAAVYLSRYNLYVDTKY</sequence>
<protein>
    <submittedName>
        <fullName evidence="2">Uncharacterized protein</fullName>
    </submittedName>
</protein>
<name>A0AAW0BCZ2_9AGAR</name>
<evidence type="ECO:0000313" key="3">
    <source>
        <dbReference type="Proteomes" id="UP001383192"/>
    </source>
</evidence>
<keyword evidence="3" id="KW-1185">Reference proteome</keyword>
<dbReference type="EMBL" id="JAYKXP010000150">
    <property type="protein sequence ID" value="KAK7022750.1"/>
    <property type="molecule type" value="Genomic_DNA"/>
</dbReference>
<feature type="region of interest" description="Disordered" evidence="1">
    <location>
        <begin position="15"/>
        <end position="51"/>
    </location>
</feature>
<proteinExistence type="predicted"/>
<dbReference type="AlphaFoldDB" id="A0AAW0BCZ2"/>
<accession>A0AAW0BCZ2</accession>
<reference evidence="2 3" key="1">
    <citation type="submission" date="2024-01" db="EMBL/GenBank/DDBJ databases">
        <title>A draft genome for a cacao thread blight-causing isolate of Paramarasmius palmivorus.</title>
        <authorList>
            <person name="Baruah I.K."/>
            <person name="Bukari Y."/>
            <person name="Amoako-Attah I."/>
            <person name="Meinhardt L.W."/>
            <person name="Bailey B.A."/>
            <person name="Cohen S.P."/>
        </authorList>
    </citation>
    <scope>NUCLEOTIDE SEQUENCE [LARGE SCALE GENOMIC DNA]</scope>
    <source>
        <strain evidence="2 3">GH-12</strain>
    </source>
</reference>
<organism evidence="2 3">
    <name type="scientific">Paramarasmius palmivorus</name>
    <dbReference type="NCBI Taxonomy" id="297713"/>
    <lineage>
        <taxon>Eukaryota</taxon>
        <taxon>Fungi</taxon>
        <taxon>Dikarya</taxon>
        <taxon>Basidiomycota</taxon>
        <taxon>Agaricomycotina</taxon>
        <taxon>Agaricomycetes</taxon>
        <taxon>Agaricomycetidae</taxon>
        <taxon>Agaricales</taxon>
        <taxon>Marasmiineae</taxon>
        <taxon>Marasmiaceae</taxon>
        <taxon>Paramarasmius</taxon>
    </lineage>
</organism>
<feature type="compositionally biased region" description="Acidic residues" evidence="1">
    <location>
        <begin position="28"/>
        <end position="50"/>
    </location>
</feature>
<dbReference type="Proteomes" id="UP001383192">
    <property type="component" value="Unassembled WGS sequence"/>
</dbReference>
<comment type="caution">
    <text evidence="2">The sequence shown here is derived from an EMBL/GenBank/DDBJ whole genome shotgun (WGS) entry which is preliminary data.</text>
</comment>
<evidence type="ECO:0000256" key="1">
    <source>
        <dbReference type="SAM" id="MobiDB-lite"/>
    </source>
</evidence>